<gene>
    <name evidence="1" type="ORF">LY89DRAFT_184368</name>
</gene>
<reference evidence="1 2" key="1">
    <citation type="submission" date="2015-10" db="EMBL/GenBank/DDBJ databases">
        <title>Full genome of DAOMC 229536 Phialocephala scopiformis, a fungal endophyte of spruce producing the potent anti-insectan compound rugulosin.</title>
        <authorList>
            <consortium name="DOE Joint Genome Institute"/>
            <person name="Walker A.K."/>
            <person name="Frasz S.L."/>
            <person name="Seifert K.A."/>
            <person name="Miller J.D."/>
            <person name="Mondo S.J."/>
            <person name="Labutti K."/>
            <person name="Lipzen A."/>
            <person name="Dockter R."/>
            <person name="Kennedy M."/>
            <person name="Grigoriev I.V."/>
            <person name="Spatafora J.W."/>
        </authorList>
    </citation>
    <scope>NUCLEOTIDE SEQUENCE [LARGE SCALE GENOMIC DNA]</scope>
    <source>
        <strain evidence="1 2">CBS 120377</strain>
    </source>
</reference>
<name>A0A194XUX6_MOLSC</name>
<keyword evidence="2" id="KW-1185">Reference proteome</keyword>
<dbReference type="EMBL" id="KQ947405">
    <property type="protein sequence ID" value="KUJ23512.1"/>
    <property type="molecule type" value="Genomic_DNA"/>
</dbReference>
<protein>
    <submittedName>
        <fullName evidence="1">Uncharacterized protein</fullName>
    </submittedName>
</protein>
<evidence type="ECO:0000313" key="1">
    <source>
        <dbReference type="EMBL" id="KUJ23512.1"/>
    </source>
</evidence>
<dbReference type="Proteomes" id="UP000070700">
    <property type="component" value="Unassembled WGS sequence"/>
</dbReference>
<sequence length="181" mass="21446">MVSFERPSPLWHVYFTFFFTVSRGNSTSQRFSRFNSPIFLHAVHKRRSTRIDRDTPYRHGHSLQYPWEKTTGWSHTFERPKYQIFRGSLDFWQASVLPMRQHAAGLKHRLCYTFPMLFRVVDLAVCILTFSLKNFPERSWNKLLSTRKQPCLIFLGSCILPDSYLTTTSRLLVLAPWQLNP</sequence>
<proteinExistence type="predicted"/>
<organism evidence="1 2">
    <name type="scientific">Mollisia scopiformis</name>
    <name type="common">Conifer needle endophyte fungus</name>
    <name type="synonym">Phialocephala scopiformis</name>
    <dbReference type="NCBI Taxonomy" id="149040"/>
    <lineage>
        <taxon>Eukaryota</taxon>
        <taxon>Fungi</taxon>
        <taxon>Dikarya</taxon>
        <taxon>Ascomycota</taxon>
        <taxon>Pezizomycotina</taxon>
        <taxon>Leotiomycetes</taxon>
        <taxon>Helotiales</taxon>
        <taxon>Mollisiaceae</taxon>
        <taxon>Mollisia</taxon>
    </lineage>
</organism>
<dbReference type="AlphaFoldDB" id="A0A194XUX6"/>
<dbReference type="KEGG" id="psco:LY89DRAFT_184368"/>
<dbReference type="InParanoid" id="A0A194XUX6"/>
<dbReference type="GeneID" id="28815376"/>
<accession>A0A194XUX6</accession>
<evidence type="ECO:0000313" key="2">
    <source>
        <dbReference type="Proteomes" id="UP000070700"/>
    </source>
</evidence>
<dbReference type="RefSeq" id="XP_018077867.1">
    <property type="nucleotide sequence ID" value="XM_018205650.1"/>
</dbReference>